<dbReference type="RefSeq" id="WP_117357619.1">
    <property type="nucleotide sequence ID" value="NZ_QURH01000217.1"/>
</dbReference>
<feature type="transmembrane region" description="Helical" evidence="5">
    <location>
        <begin position="214"/>
        <end position="231"/>
    </location>
</feature>
<feature type="transmembrane region" description="Helical" evidence="5">
    <location>
        <begin position="61"/>
        <end position="84"/>
    </location>
</feature>
<dbReference type="OrthoDB" id="9763654at2"/>
<comment type="similarity">
    <text evidence="5">Belongs to the UPF0182 family.</text>
</comment>
<proteinExistence type="inferred from homology"/>
<evidence type="ECO:0000256" key="2">
    <source>
        <dbReference type="ARBA" id="ARBA00022692"/>
    </source>
</evidence>
<keyword evidence="1 5" id="KW-1003">Cell membrane</keyword>
<evidence type="ECO:0000313" key="7">
    <source>
        <dbReference type="EMBL" id="RFU41344.1"/>
    </source>
</evidence>
<dbReference type="Pfam" id="PF03699">
    <property type="entry name" value="UPF0182"/>
    <property type="match status" value="2"/>
</dbReference>
<feature type="transmembrane region" description="Helical" evidence="5">
    <location>
        <begin position="20"/>
        <end position="41"/>
    </location>
</feature>
<dbReference type="InterPro" id="IPR005372">
    <property type="entry name" value="UPF0182"/>
</dbReference>
<evidence type="ECO:0000256" key="3">
    <source>
        <dbReference type="ARBA" id="ARBA00022989"/>
    </source>
</evidence>
<dbReference type="PANTHER" id="PTHR39344">
    <property type="entry name" value="UPF0182 PROTEIN SLL1060"/>
    <property type="match status" value="1"/>
</dbReference>
<evidence type="ECO:0000256" key="1">
    <source>
        <dbReference type="ARBA" id="ARBA00022475"/>
    </source>
</evidence>
<evidence type="ECO:0000256" key="5">
    <source>
        <dbReference type="HAMAP-Rule" id="MF_01600"/>
    </source>
</evidence>
<evidence type="ECO:0000313" key="8">
    <source>
        <dbReference type="Proteomes" id="UP000261811"/>
    </source>
</evidence>
<comment type="caution">
    <text evidence="7">The sequence shown here is derived from an EMBL/GenBank/DDBJ whole genome shotgun (WGS) entry which is preliminary data.</text>
</comment>
<feature type="region of interest" description="Disordered" evidence="6">
    <location>
        <begin position="969"/>
        <end position="999"/>
    </location>
</feature>
<evidence type="ECO:0000256" key="4">
    <source>
        <dbReference type="ARBA" id="ARBA00023136"/>
    </source>
</evidence>
<dbReference type="GO" id="GO:0005576">
    <property type="term" value="C:extracellular region"/>
    <property type="evidence" value="ECO:0007669"/>
    <property type="project" value="TreeGrafter"/>
</dbReference>
<accession>A0A372JNL5</accession>
<feature type="transmembrane region" description="Helical" evidence="5">
    <location>
        <begin position="254"/>
        <end position="274"/>
    </location>
</feature>
<keyword evidence="3 5" id="KW-1133">Transmembrane helix</keyword>
<dbReference type="EMBL" id="QURH01000217">
    <property type="protein sequence ID" value="RFU41344.1"/>
    <property type="molecule type" value="Genomic_DNA"/>
</dbReference>
<keyword evidence="4 5" id="KW-0472">Membrane</keyword>
<feature type="compositionally biased region" description="Low complexity" evidence="6">
    <location>
        <begin position="795"/>
        <end position="818"/>
    </location>
</feature>
<feature type="transmembrane region" description="Helical" evidence="5">
    <location>
        <begin position="115"/>
        <end position="136"/>
    </location>
</feature>
<dbReference type="Proteomes" id="UP000261811">
    <property type="component" value="Unassembled WGS sequence"/>
</dbReference>
<feature type="region of interest" description="Disordered" evidence="6">
    <location>
        <begin position="443"/>
        <end position="470"/>
    </location>
</feature>
<dbReference type="AlphaFoldDB" id="A0A372JNL5"/>
<reference evidence="7 8" key="1">
    <citation type="submission" date="2018-08" db="EMBL/GenBank/DDBJ databases">
        <title>Actinomadura jelena sp. nov., a novel Actinomycete isolated from soil in Chad.</title>
        <authorList>
            <person name="Shi L."/>
        </authorList>
    </citation>
    <scope>NUCLEOTIDE SEQUENCE [LARGE SCALE GENOMIC DNA]</scope>
    <source>
        <strain evidence="7 8">NEAU-G17</strain>
    </source>
</reference>
<feature type="transmembrane region" description="Helical" evidence="5">
    <location>
        <begin position="171"/>
        <end position="194"/>
    </location>
</feature>
<name>A0A372JNL5_9ACTN</name>
<keyword evidence="2 5" id="KW-0812">Transmembrane</keyword>
<keyword evidence="8" id="KW-1185">Reference proteome</keyword>
<feature type="transmembrane region" description="Helical" evidence="5">
    <location>
        <begin position="286"/>
        <end position="306"/>
    </location>
</feature>
<protein>
    <recommendedName>
        <fullName evidence="5">UPF0182 protein DZF91_12360</fullName>
    </recommendedName>
</protein>
<dbReference type="PANTHER" id="PTHR39344:SF1">
    <property type="entry name" value="UPF0182 PROTEIN SLL1060"/>
    <property type="match status" value="1"/>
</dbReference>
<sequence length="1046" mass="115094">MTFRTPGIRRRFGGGRSRLLVPGLATLAVLAVAFMIFTSVWTNLLWYRSVGLSSVYTTRLWARTSLFLGGFLLMTLLVGVNMVVAHRLRPAYRPLSVEQQGLDRYRTLVDPRRRAITAVALVLLGVLTGASVAGRWQVWLAFLNRTDFGVRDPQFHKDVSFYVFTYPFLRLLLGVVFAAVILSLLAAVMVHYLYGGLRLQGPGDKVGPAARAHLSVLVGVFVLLKAFAYWFDRYGLVHSERGVRTGASYTDVNALLPAKTILAVIAVVCALLFFSNLLRRGMALPGVGLVLLVLSALLVGGLYPVLIQRFQVKPDEQNRERRFIQRNIDATRAAYGVAGVTLEPYGGRPETDRDRLAAAARDLSGVRLLDPVVVSPTYQQLQQNREFYRFPDTLDVDRYQVNGRPEDSVVAVRELSGPPRGQHSWVKDRLIYTHGYGFVRAPGERLTADGTPDFQQKDAPQKDLTGAPVSTPQIYFGERTTGYSIVGGRGQKEFDHPDPSDSSLQVNTTYTGRGGVRVDSVLNRTLFAAEFRDWNLLLSGAIKKDARILYHRTPRDIVRRAAPWLTLDGNPYPVAAGGRVQWVVDGYTTSNGYPYSQTLGLQDATRDTITDTRSAVAKQADQKINYLRNSVKATVDAYDGTVHLYLWDDQDPIAKTWMKVFPGTVEPRSKIPPDLLEHLRYPEDLFKVQRRILAQYHVTQADAFYGAQGFWDVPEDPSPANKGKTQPPYYLSLRMPPQQGAQPPSTQQPAAQSGPRTPGVRPGVTTAMAPAPPNGRPPLPQSGAQPGTPPPPAPQSGKQSPAPRPDTAPADARYAAPAESGPPRFSLTSVYTPRNQRYLSAFLIADSTPGDPGYGRLRLLEMPAADQPGQPRPQGPGQVQQAFENDTDIRNLLFPNRSSGTETKLGNLLSLPFAGGLLYVEPLYSQTTQSNQSPYPTLLAVLVKYGDRVSFARRSKQQQASTDLFQSAMGRLFGPGTGQSPGPQPNRPGTDRLSPEAQKAISDLSKAIDDYKAAMSKNDYPAMGEAWDRVLQARNALTTATQKPTK</sequence>
<comment type="subcellular location">
    <subcellularLocation>
        <location evidence="5">Cell membrane</location>
        <topology evidence="5">Multi-pass membrane protein</topology>
    </subcellularLocation>
</comment>
<feature type="compositionally biased region" description="Pro residues" evidence="6">
    <location>
        <begin position="770"/>
        <end position="780"/>
    </location>
</feature>
<feature type="region of interest" description="Disordered" evidence="6">
    <location>
        <begin position="715"/>
        <end position="829"/>
    </location>
</feature>
<dbReference type="HAMAP" id="MF_01600">
    <property type="entry name" value="UPF0182"/>
    <property type="match status" value="1"/>
</dbReference>
<dbReference type="GO" id="GO:0005886">
    <property type="term" value="C:plasma membrane"/>
    <property type="evidence" value="ECO:0007669"/>
    <property type="project" value="UniProtKB-SubCell"/>
</dbReference>
<evidence type="ECO:0000256" key="6">
    <source>
        <dbReference type="SAM" id="MobiDB-lite"/>
    </source>
</evidence>
<feature type="compositionally biased region" description="Low complexity" evidence="6">
    <location>
        <begin position="736"/>
        <end position="755"/>
    </location>
</feature>
<gene>
    <name evidence="7" type="ORF">DZF91_12360</name>
</gene>
<organism evidence="7 8">
    <name type="scientific">Actinomadura logoneensis</name>
    <dbReference type="NCBI Taxonomy" id="2293572"/>
    <lineage>
        <taxon>Bacteria</taxon>
        <taxon>Bacillati</taxon>
        <taxon>Actinomycetota</taxon>
        <taxon>Actinomycetes</taxon>
        <taxon>Streptosporangiales</taxon>
        <taxon>Thermomonosporaceae</taxon>
        <taxon>Actinomadura</taxon>
    </lineage>
</organism>